<evidence type="ECO:0000313" key="3">
    <source>
        <dbReference type="EMBL" id="GIH44419.1"/>
    </source>
</evidence>
<feature type="signal peptide" evidence="2">
    <location>
        <begin position="1"/>
        <end position="27"/>
    </location>
</feature>
<reference evidence="3 4" key="1">
    <citation type="submission" date="2021-01" db="EMBL/GenBank/DDBJ databases">
        <title>Whole genome shotgun sequence of Microbispora corallina NBRC 16416.</title>
        <authorList>
            <person name="Komaki H."/>
            <person name="Tamura T."/>
        </authorList>
    </citation>
    <scope>NUCLEOTIDE SEQUENCE [LARGE SCALE GENOMIC DNA]</scope>
    <source>
        <strain evidence="3 4">NBRC 16416</strain>
    </source>
</reference>
<organism evidence="3 4">
    <name type="scientific">Microbispora corallina</name>
    <dbReference type="NCBI Taxonomy" id="83302"/>
    <lineage>
        <taxon>Bacteria</taxon>
        <taxon>Bacillati</taxon>
        <taxon>Actinomycetota</taxon>
        <taxon>Actinomycetes</taxon>
        <taxon>Streptosporangiales</taxon>
        <taxon>Streptosporangiaceae</taxon>
        <taxon>Microbispora</taxon>
    </lineage>
</organism>
<sequence>MRNLTRLGGITVSAAFLSIAVQSAASAQDFADVGPATPAHMQAAAPPPMRQAAPPPMRQAAPPVTRRRDGGLDTTINPLDPFGLRRRVPVSPSSRYGQEPREAVEDQEPREAVGDMDNFDPFRWGWRGALLHDWEEYRRDIELGMDFMDMIGVWPHHGWEEPTDNGR</sequence>
<feature type="compositionally biased region" description="Basic and acidic residues" evidence="1">
    <location>
        <begin position="98"/>
        <end position="113"/>
    </location>
</feature>
<feature type="compositionally biased region" description="Pro residues" evidence="1">
    <location>
        <begin position="45"/>
        <end position="57"/>
    </location>
</feature>
<name>A0ABQ4GBG2_9ACTN</name>
<feature type="chain" id="PRO_5045984031" description="Secreted protein" evidence="2">
    <location>
        <begin position="28"/>
        <end position="167"/>
    </location>
</feature>
<evidence type="ECO:0000313" key="4">
    <source>
        <dbReference type="Proteomes" id="UP000603904"/>
    </source>
</evidence>
<gene>
    <name evidence="3" type="ORF">Mco01_74190</name>
</gene>
<evidence type="ECO:0000256" key="1">
    <source>
        <dbReference type="SAM" id="MobiDB-lite"/>
    </source>
</evidence>
<dbReference type="Proteomes" id="UP000603904">
    <property type="component" value="Unassembled WGS sequence"/>
</dbReference>
<dbReference type="EMBL" id="BOOC01000059">
    <property type="protein sequence ID" value="GIH44419.1"/>
    <property type="molecule type" value="Genomic_DNA"/>
</dbReference>
<comment type="caution">
    <text evidence="3">The sequence shown here is derived from an EMBL/GenBank/DDBJ whole genome shotgun (WGS) entry which is preliminary data.</text>
</comment>
<feature type="region of interest" description="Disordered" evidence="1">
    <location>
        <begin position="37"/>
        <end position="116"/>
    </location>
</feature>
<proteinExistence type="predicted"/>
<keyword evidence="4" id="KW-1185">Reference proteome</keyword>
<evidence type="ECO:0000256" key="2">
    <source>
        <dbReference type="SAM" id="SignalP"/>
    </source>
</evidence>
<keyword evidence="2" id="KW-0732">Signal</keyword>
<accession>A0ABQ4GBG2</accession>
<protein>
    <recommendedName>
        <fullName evidence="5">Secreted protein</fullName>
    </recommendedName>
</protein>
<evidence type="ECO:0008006" key="5">
    <source>
        <dbReference type="Google" id="ProtNLM"/>
    </source>
</evidence>